<reference evidence="1 2" key="1">
    <citation type="submission" date="2015-09" db="EMBL/GenBank/DDBJ databases">
        <title>Draft genome of the scarab beetle Oryctes borbonicus.</title>
        <authorList>
            <person name="Meyer J.M."/>
            <person name="Markov G.V."/>
            <person name="Baskaran P."/>
            <person name="Herrmann M."/>
            <person name="Sommer R.J."/>
            <person name="Roedelsperger C."/>
        </authorList>
    </citation>
    <scope>NUCLEOTIDE SEQUENCE [LARGE SCALE GENOMIC DNA]</scope>
    <source>
        <strain evidence="1">OB123</strain>
        <tissue evidence="1">Whole animal</tissue>
    </source>
</reference>
<dbReference type="EMBL" id="LJIG01016281">
    <property type="protein sequence ID" value="KRT81072.1"/>
    <property type="molecule type" value="Genomic_DNA"/>
</dbReference>
<keyword evidence="2" id="KW-1185">Reference proteome</keyword>
<accession>A0A0T6B0S3</accession>
<name>A0A0T6B0S3_9SCAR</name>
<evidence type="ECO:0008006" key="3">
    <source>
        <dbReference type="Google" id="ProtNLM"/>
    </source>
</evidence>
<protein>
    <recommendedName>
        <fullName evidence="3">C2H2-type domain-containing protein</fullName>
    </recommendedName>
</protein>
<evidence type="ECO:0000313" key="2">
    <source>
        <dbReference type="Proteomes" id="UP000051574"/>
    </source>
</evidence>
<gene>
    <name evidence="1" type="ORF">AMK59_5184</name>
</gene>
<comment type="caution">
    <text evidence="1">The sequence shown here is derived from an EMBL/GenBank/DDBJ whole genome shotgun (WGS) entry which is preliminary data.</text>
</comment>
<evidence type="ECO:0000313" key="1">
    <source>
        <dbReference type="EMBL" id="KRT81072.1"/>
    </source>
</evidence>
<dbReference type="Proteomes" id="UP000051574">
    <property type="component" value="Unassembled WGS sequence"/>
</dbReference>
<dbReference type="OrthoDB" id="6783953at2759"/>
<sequence>MKRFLSMTQDDLPQQTKKVYACEKDIRYLTKPKDTIRCNSCSVLYELVHKQEHLKSCPKNKQRRKYACATCTFQHTDIKEIEKHVELMHKKSKSKKVRL</sequence>
<proteinExistence type="predicted"/>
<organism evidence="1 2">
    <name type="scientific">Oryctes borbonicus</name>
    <dbReference type="NCBI Taxonomy" id="1629725"/>
    <lineage>
        <taxon>Eukaryota</taxon>
        <taxon>Metazoa</taxon>
        <taxon>Ecdysozoa</taxon>
        <taxon>Arthropoda</taxon>
        <taxon>Hexapoda</taxon>
        <taxon>Insecta</taxon>
        <taxon>Pterygota</taxon>
        <taxon>Neoptera</taxon>
        <taxon>Endopterygota</taxon>
        <taxon>Coleoptera</taxon>
        <taxon>Polyphaga</taxon>
        <taxon>Scarabaeiformia</taxon>
        <taxon>Scarabaeidae</taxon>
        <taxon>Dynastinae</taxon>
        <taxon>Oryctes</taxon>
    </lineage>
</organism>
<dbReference type="AlphaFoldDB" id="A0A0T6B0S3"/>